<dbReference type="EMBL" id="KV932282">
    <property type="protein sequence ID" value="PIO32097.1"/>
    <property type="molecule type" value="Genomic_DNA"/>
</dbReference>
<dbReference type="GO" id="GO:0007399">
    <property type="term" value="P:nervous system development"/>
    <property type="evidence" value="ECO:0007669"/>
    <property type="project" value="TreeGrafter"/>
</dbReference>
<dbReference type="GO" id="GO:0016477">
    <property type="term" value="P:cell migration"/>
    <property type="evidence" value="ECO:0007669"/>
    <property type="project" value="TreeGrafter"/>
</dbReference>
<gene>
    <name evidence="1" type="ORF">AB205_0116930</name>
</gene>
<dbReference type="GO" id="GO:0008013">
    <property type="term" value="F:beta-catenin binding"/>
    <property type="evidence" value="ECO:0007669"/>
    <property type="project" value="InterPro"/>
</dbReference>
<dbReference type="InterPro" id="IPR011989">
    <property type="entry name" value="ARM-like"/>
</dbReference>
<name>A0A2G9RW06_AQUCT</name>
<dbReference type="GO" id="GO:0007389">
    <property type="term" value="P:pattern specification process"/>
    <property type="evidence" value="ECO:0007669"/>
    <property type="project" value="TreeGrafter"/>
</dbReference>
<dbReference type="OrthoDB" id="5918429at2759"/>
<dbReference type="GO" id="GO:0016342">
    <property type="term" value="C:catenin complex"/>
    <property type="evidence" value="ECO:0007669"/>
    <property type="project" value="TreeGrafter"/>
</dbReference>
<dbReference type="InterPro" id="IPR041257">
    <property type="entry name" value="APC_rep"/>
</dbReference>
<dbReference type="GO" id="GO:0008017">
    <property type="term" value="F:microtubule binding"/>
    <property type="evidence" value="ECO:0007669"/>
    <property type="project" value="TreeGrafter"/>
</dbReference>
<sequence>MEQIEQQLEEMQRMEQTIEPCAILETVDRPVPENISQPEDNSGQPENKVEVVFWLLSMLATRDKDDMSRTLLAMSSSQESCQAMRRSGCLPLLLQILHDTEQDGRTKDSQNFKDARMRANAALHNVIFSQPDEGQAKKEMRVLHILEQIRSYTETCWDWMLCHEQKDGVVDSSPGTLQ</sequence>
<dbReference type="PANTHER" id="PTHR12607">
    <property type="entry name" value="ADENOMATOUS POLYPOSIS COLI PROTEIN FAMILY"/>
    <property type="match status" value="1"/>
</dbReference>
<dbReference type="GO" id="GO:0007026">
    <property type="term" value="P:negative regulation of microtubule depolymerization"/>
    <property type="evidence" value="ECO:0007669"/>
    <property type="project" value="TreeGrafter"/>
</dbReference>
<dbReference type="PANTHER" id="PTHR12607:SF3">
    <property type="entry name" value="ADENOMATOUS POLYPOSIS COLI PROTEIN 2"/>
    <property type="match status" value="1"/>
</dbReference>
<dbReference type="FunFam" id="1.25.10.10:FF:002071">
    <property type="entry name" value="Uncharacterized protein"/>
    <property type="match status" value="1"/>
</dbReference>
<proteinExistence type="predicted"/>
<dbReference type="GO" id="GO:0001708">
    <property type="term" value="P:cell fate specification"/>
    <property type="evidence" value="ECO:0007669"/>
    <property type="project" value="TreeGrafter"/>
</dbReference>
<dbReference type="Gene3D" id="1.25.10.10">
    <property type="entry name" value="Leucine-rich Repeat Variant"/>
    <property type="match status" value="1"/>
</dbReference>
<dbReference type="Pfam" id="PF18797">
    <property type="entry name" value="APC_rep"/>
    <property type="match status" value="1"/>
</dbReference>
<protein>
    <submittedName>
        <fullName evidence="1">Uncharacterized protein</fullName>
    </submittedName>
</protein>
<evidence type="ECO:0000313" key="1">
    <source>
        <dbReference type="EMBL" id="PIO32097.1"/>
    </source>
</evidence>
<dbReference type="GO" id="GO:0090090">
    <property type="term" value="P:negative regulation of canonical Wnt signaling pathway"/>
    <property type="evidence" value="ECO:0007669"/>
    <property type="project" value="TreeGrafter"/>
</dbReference>
<dbReference type="InterPro" id="IPR026818">
    <property type="entry name" value="Apc_fam"/>
</dbReference>
<dbReference type="GO" id="GO:0005881">
    <property type="term" value="C:cytoplasmic microtubule"/>
    <property type="evidence" value="ECO:0007669"/>
    <property type="project" value="TreeGrafter"/>
</dbReference>
<organism evidence="1">
    <name type="scientific">Aquarana catesbeiana</name>
    <name type="common">American bullfrog</name>
    <name type="synonym">Rana catesbeiana</name>
    <dbReference type="NCBI Taxonomy" id="8400"/>
    <lineage>
        <taxon>Eukaryota</taxon>
        <taxon>Metazoa</taxon>
        <taxon>Chordata</taxon>
        <taxon>Craniata</taxon>
        <taxon>Vertebrata</taxon>
        <taxon>Euteleostomi</taxon>
        <taxon>Amphibia</taxon>
        <taxon>Batrachia</taxon>
        <taxon>Anura</taxon>
        <taxon>Neobatrachia</taxon>
        <taxon>Ranoidea</taxon>
        <taxon>Ranidae</taxon>
        <taxon>Aquarana</taxon>
    </lineage>
</organism>
<accession>A0A2G9RW06</accession>
<reference evidence="1" key="1">
    <citation type="submission" date="2017-08" db="EMBL/GenBank/DDBJ databases">
        <title>Assembly of the North American Bullfrog Genome.</title>
        <authorList>
            <person name="Warren R.L."/>
            <person name="Vandervalk B.P."/>
            <person name="Kucuk E."/>
            <person name="Birol I."/>
            <person name="Helbing C."/>
            <person name="Pandoh P."/>
            <person name="Behsaz B."/>
            <person name="Mohamadi H."/>
            <person name="Chu J."/>
            <person name="Jackman S."/>
            <person name="Hammond S.A."/>
            <person name="Veldhoen N."/>
            <person name="Kirk H."/>
            <person name="Zhao Y."/>
            <person name="Coope R."/>
            <person name="Pleasance S."/>
            <person name="Moore R."/>
            <person name="Holt R."/>
        </authorList>
    </citation>
    <scope>NUCLEOTIDE SEQUENCE</scope>
    <source>
        <strain evidence="1">Bruno</strain>
        <tissue evidence="1">Liver</tissue>
    </source>
</reference>
<dbReference type="AlphaFoldDB" id="A0A2G9RW06"/>
<dbReference type="GO" id="GO:0030877">
    <property type="term" value="C:beta-catenin destruction complex"/>
    <property type="evidence" value="ECO:0007669"/>
    <property type="project" value="TreeGrafter"/>
</dbReference>
<dbReference type="GO" id="GO:0045295">
    <property type="term" value="F:gamma-catenin binding"/>
    <property type="evidence" value="ECO:0007669"/>
    <property type="project" value="TreeGrafter"/>
</dbReference>